<dbReference type="PANTHER" id="PTHR40661">
    <property type="match status" value="1"/>
</dbReference>
<dbReference type="Gene3D" id="2.10.109.10">
    <property type="entry name" value="Umud Fragment, subunit A"/>
    <property type="match status" value="1"/>
</dbReference>
<dbReference type="SUPFAM" id="SSF47413">
    <property type="entry name" value="lambda repressor-like DNA-binding domains"/>
    <property type="match status" value="1"/>
</dbReference>
<dbReference type="PROSITE" id="PS50943">
    <property type="entry name" value="HTH_CROC1"/>
    <property type="match status" value="1"/>
</dbReference>
<accession>A0AB34CD27</accession>
<evidence type="ECO:0000256" key="2">
    <source>
        <dbReference type="ARBA" id="ARBA00023125"/>
    </source>
</evidence>
<protein>
    <submittedName>
        <fullName evidence="5">Helix-turn-helix domain-containing protein</fullName>
    </submittedName>
</protein>
<dbReference type="CDD" id="cd00093">
    <property type="entry name" value="HTH_XRE"/>
    <property type="match status" value="1"/>
</dbReference>
<gene>
    <name evidence="5" type="ORF">F3I20_21835</name>
</gene>
<dbReference type="RefSeq" id="WP_150015716.1">
    <property type="nucleotide sequence ID" value="NZ_VWVM01000027.1"/>
</dbReference>
<evidence type="ECO:0000256" key="3">
    <source>
        <dbReference type="ARBA" id="ARBA00023163"/>
    </source>
</evidence>
<name>A0AB34CD27_9GAMM</name>
<dbReference type="CDD" id="cd06462">
    <property type="entry name" value="Peptidase_S24_S26"/>
    <property type="match status" value="1"/>
</dbReference>
<dbReference type="Proteomes" id="UP000324255">
    <property type="component" value="Unassembled WGS sequence"/>
</dbReference>
<evidence type="ECO:0000256" key="1">
    <source>
        <dbReference type="ARBA" id="ARBA00023015"/>
    </source>
</evidence>
<dbReference type="InterPro" id="IPR001387">
    <property type="entry name" value="Cro/C1-type_HTH"/>
</dbReference>
<feature type="domain" description="HTH cro/C1-type" evidence="4">
    <location>
        <begin position="13"/>
        <end position="67"/>
    </location>
</feature>
<evidence type="ECO:0000313" key="6">
    <source>
        <dbReference type="Proteomes" id="UP000324255"/>
    </source>
</evidence>
<comment type="caution">
    <text evidence="5">The sequence shown here is derived from an EMBL/GenBank/DDBJ whole genome shotgun (WGS) entry which is preliminary data.</text>
</comment>
<proteinExistence type="predicted"/>
<evidence type="ECO:0000313" key="5">
    <source>
        <dbReference type="EMBL" id="KAA6118651.1"/>
    </source>
</evidence>
<evidence type="ECO:0000259" key="4">
    <source>
        <dbReference type="PROSITE" id="PS50943"/>
    </source>
</evidence>
<keyword evidence="6" id="KW-1185">Reference proteome</keyword>
<organism evidence="5 6">
    <name type="scientific">Candidatus Pantoea gossypiicola</name>
    <dbReference type="NCBI Taxonomy" id="2608008"/>
    <lineage>
        <taxon>Bacteria</taxon>
        <taxon>Pseudomonadati</taxon>
        <taxon>Pseudomonadota</taxon>
        <taxon>Gammaproteobacteria</taxon>
        <taxon>Enterobacterales</taxon>
        <taxon>Erwiniaceae</taxon>
        <taxon>Pantoea</taxon>
    </lineage>
</organism>
<dbReference type="Pfam" id="PF01381">
    <property type="entry name" value="HTH_3"/>
    <property type="match status" value="1"/>
</dbReference>
<dbReference type="InterPro" id="IPR010982">
    <property type="entry name" value="Lambda_DNA-bd_dom_sf"/>
</dbReference>
<dbReference type="EMBL" id="VWVM01000027">
    <property type="protein sequence ID" value="KAA6118651.1"/>
    <property type="molecule type" value="Genomic_DNA"/>
</dbReference>
<reference evidence="5 6" key="1">
    <citation type="submission" date="2019-09" db="EMBL/GenBank/DDBJ databases">
        <title>Genomic diversity of phyloplane-associated Pantoea species in Pakistan cotton crop.</title>
        <authorList>
            <person name="Tufail M.R."/>
            <person name="Cook D.R."/>
        </authorList>
    </citation>
    <scope>NUCLEOTIDE SEQUENCE [LARGE SCALE GENOMIC DNA]</scope>
    <source>
        <strain evidence="5 6">B_8</strain>
    </source>
</reference>
<keyword evidence="3" id="KW-0804">Transcription</keyword>
<dbReference type="PANTHER" id="PTHR40661:SF3">
    <property type="entry name" value="FELS-1 PROPHAGE TRANSCRIPTIONAL REGULATOR"/>
    <property type="match status" value="1"/>
</dbReference>
<dbReference type="InterPro" id="IPR036286">
    <property type="entry name" value="LexA/Signal_pep-like_sf"/>
</dbReference>
<keyword evidence="2" id="KW-0238">DNA-binding</keyword>
<sequence>MTIQTPEIIGKRIKAARQQKGITIKDLSLLVNLAPSSIQNYESGIRQPSLDTLKVLAKALECSAVWLSTLSDINEGAENYCYSLINPVVPGRPPLEVDSVMFSAKHIEAHGASPALTKLIKVTDDYLFPDIREGDEVLVNTGDKNISVKADFFCFSDAAQKPIVRWARRDIGQEGFHVYSNNNTHSPEVFISDNTCTVFIIGKVISLVRWV</sequence>
<dbReference type="GO" id="GO:0003677">
    <property type="term" value="F:DNA binding"/>
    <property type="evidence" value="ECO:0007669"/>
    <property type="project" value="UniProtKB-KW"/>
</dbReference>
<keyword evidence="1" id="KW-0805">Transcription regulation</keyword>
<dbReference type="Gene3D" id="1.10.260.40">
    <property type="entry name" value="lambda repressor-like DNA-binding domains"/>
    <property type="match status" value="1"/>
</dbReference>
<dbReference type="SMART" id="SM00530">
    <property type="entry name" value="HTH_XRE"/>
    <property type="match status" value="1"/>
</dbReference>
<dbReference type="SUPFAM" id="SSF51306">
    <property type="entry name" value="LexA/Signal peptidase"/>
    <property type="match status" value="1"/>
</dbReference>
<dbReference type="AlphaFoldDB" id="A0AB34CD27"/>